<dbReference type="InterPro" id="IPR000182">
    <property type="entry name" value="GNAT_dom"/>
</dbReference>
<dbReference type="PANTHER" id="PTHR45896:SF1">
    <property type="entry name" value="N-ALPHA-ACETYLTRANSFERASE 30"/>
    <property type="match status" value="1"/>
</dbReference>
<dbReference type="GO" id="GO:0004596">
    <property type="term" value="F:protein-N-terminal amino-acid acetyltransferase activity"/>
    <property type="evidence" value="ECO:0007669"/>
    <property type="project" value="InterPro"/>
</dbReference>
<evidence type="ECO:0000256" key="1">
    <source>
        <dbReference type="ARBA" id="ARBA00022679"/>
    </source>
</evidence>
<proteinExistence type="inferred from homology"/>
<dbReference type="PANTHER" id="PTHR45896">
    <property type="entry name" value="N-ALPHA-ACETYLTRANSFERASE 30"/>
    <property type="match status" value="1"/>
</dbReference>
<sequence length="244" mass="28274">MENAGTSLKLENSLCNLLQSTSNDNHRVKSGYEEKNSATNYNDLSNRNDENNVQIVGYENENQMADIMGLITKELSEPYSIYTFRYFIHDWPRLCLLERLKVCIFTCIFANIFNENFFGKALDIRKNEYVGAIVCKLEKNRENRRKGYIAMLAVNESHRQLGIGTRLVQNAISNMREIGCDEVILETEVTNTKAIRLYTNLGFIREKRLFRYYLNGGDAFRLKLFFTSPATIVDPTFHMSNRES</sequence>
<comment type="similarity">
    <text evidence="3">Belongs to the acetyltransferase family. MAK3 subfamily.</text>
</comment>
<evidence type="ECO:0000259" key="4">
    <source>
        <dbReference type="PROSITE" id="PS51186"/>
    </source>
</evidence>
<organism evidence="6 8">
    <name type="scientific">Dracunculus medinensis</name>
    <name type="common">Guinea worm</name>
    <dbReference type="NCBI Taxonomy" id="318479"/>
    <lineage>
        <taxon>Eukaryota</taxon>
        <taxon>Metazoa</taxon>
        <taxon>Ecdysozoa</taxon>
        <taxon>Nematoda</taxon>
        <taxon>Chromadorea</taxon>
        <taxon>Rhabditida</taxon>
        <taxon>Spirurina</taxon>
        <taxon>Dracunculoidea</taxon>
        <taxon>Dracunculidae</taxon>
        <taxon>Dracunculus</taxon>
    </lineage>
</organism>
<keyword evidence="1" id="KW-0808">Transferase</keyword>
<dbReference type="EMBL" id="UYYG01001150">
    <property type="protein sequence ID" value="VDN54642.1"/>
    <property type="molecule type" value="Genomic_DNA"/>
</dbReference>
<dbReference type="STRING" id="318479.A0A0N4U104"/>
<dbReference type="PROSITE" id="PS51186">
    <property type="entry name" value="GNAT"/>
    <property type="match status" value="1"/>
</dbReference>
<dbReference type="Proteomes" id="UP000038040">
    <property type="component" value="Unplaced"/>
</dbReference>
<keyword evidence="2" id="KW-0012">Acyltransferase</keyword>
<dbReference type="InterPro" id="IPR044542">
    <property type="entry name" value="NAA30-like"/>
</dbReference>
<dbReference type="SUPFAM" id="SSF55729">
    <property type="entry name" value="Acyl-CoA N-acyltransferases (Nat)"/>
    <property type="match status" value="1"/>
</dbReference>
<protein>
    <submittedName>
        <fullName evidence="8">N-acetyltransferase domain-containing protein</fullName>
    </submittedName>
</protein>
<evidence type="ECO:0000256" key="3">
    <source>
        <dbReference type="ARBA" id="ARBA00024025"/>
    </source>
</evidence>
<dbReference type="WBParaSite" id="DME_0000025501-mRNA-1">
    <property type="protein sequence ID" value="DME_0000025501-mRNA-1"/>
    <property type="gene ID" value="DME_0000025501"/>
</dbReference>
<evidence type="ECO:0000313" key="5">
    <source>
        <dbReference type="EMBL" id="VDN54642.1"/>
    </source>
</evidence>
<reference evidence="5 7" key="2">
    <citation type="submission" date="2018-11" db="EMBL/GenBank/DDBJ databases">
        <authorList>
            <consortium name="Pathogen Informatics"/>
        </authorList>
    </citation>
    <scope>NUCLEOTIDE SEQUENCE [LARGE SCALE GENOMIC DNA]</scope>
</reference>
<dbReference type="InterPro" id="IPR016181">
    <property type="entry name" value="Acyl_CoA_acyltransferase"/>
</dbReference>
<gene>
    <name evidence="5" type="ORF">DME_LOCUS4615</name>
</gene>
<evidence type="ECO:0000256" key="2">
    <source>
        <dbReference type="ARBA" id="ARBA00023315"/>
    </source>
</evidence>
<dbReference type="Pfam" id="PF00583">
    <property type="entry name" value="Acetyltransf_1"/>
    <property type="match status" value="1"/>
</dbReference>
<keyword evidence="7" id="KW-1185">Reference proteome</keyword>
<dbReference type="CDD" id="cd04301">
    <property type="entry name" value="NAT_SF"/>
    <property type="match status" value="1"/>
</dbReference>
<dbReference type="Proteomes" id="UP000274756">
    <property type="component" value="Unassembled WGS sequence"/>
</dbReference>
<dbReference type="GO" id="GO:0031417">
    <property type="term" value="C:NatC complex"/>
    <property type="evidence" value="ECO:0007669"/>
    <property type="project" value="TreeGrafter"/>
</dbReference>
<evidence type="ECO:0000313" key="7">
    <source>
        <dbReference type="Proteomes" id="UP000274756"/>
    </source>
</evidence>
<accession>A0A0N4U104</accession>
<reference evidence="8" key="1">
    <citation type="submission" date="2017-02" db="UniProtKB">
        <authorList>
            <consortium name="WormBaseParasite"/>
        </authorList>
    </citation>
    <scope>IDENTIFICATION</scope>
</reference>
<name>A0A0N4U104_DRAME</name>
<evidence type="ECO:0000313" key="6">
    <source>
        <dbReference type="Proteomes" id="UP000038040"/>
    </source>
</evidence>
<feature type="domain" description="N-acetyltransferase" evidence="4">
    <location>
        <begin position="54"/>
        <end position="227"/>
    </location>
</feature>
<evidence type="ECO:0000313" key="8">
    <source>
        <dbReference type="WBParaSite" id="DME_0000025501-mRNA-1"/>
    </source>
</evidence>
<dbReference type="Gene3D" id="3.40.630.30">
    <property type="match status" value="1"/>
</dbReference>
<dbReference type="OrthoDB" id="249099at2759"/>
<dbReference type="AlphaFoldDB" id="A0A0N4U104"/>